<dbReference type="EMBL" id="AP025592">
    <property type="protein sequence ID" value="BDG08945.1"/>
    <property type="molecule type" value="Genomic_DNA"/>
</dbReference>
<evidence type="ECO:0000256" key="5">
    <source>
        <dbReference type="ARBA" id="ARBA00023136"/>
    </source>
</evidence>
<protein>
    <submittedName>
        <fullName evidence="6">Uncharacterized protein</fullName>
    </submittedName>
</protein>
<dbReference type="InterPro" id="IPR022781">
    <property type="entry name" value="Flagellar_biosynth_FliO"/>
</dbReference>
<keyword evidence="5" id="KW-0472">Membrane</keyword>
<evidence type="ECO:0000256" key="3">
    <source>
        <dbReference type="ARBA" id="ARBA00022692"/>
    </source>
</evidence>
<evidence type="ECO:0000256" key="1">
    <source>
        <dbReference type="ARBA" id="ARBA00004236"/>
    </source>
</evidence>
<keyword evidence="7" id="KW-1185">Reference proteome</keyword>
<evidence type="ECO:0000256" key="4">
    <source>
        <dbReference type="ARBA" id="ARBA00022989"/>
    </source>
</evidence>
<sequence length="120" mass="11372">MTAPRAPSLVLLGGRRGLGGAVAALSAAALAAGSVAGGLAGAGLRASAVVGALGCAALLLGRPPRRAAPAALAVLETRSLGRDAGVALVSCAGRRWLVGHGAGGVRLLTELPPAAEEGAP</sequence>
<dbReference type="RefSeq" id="WP_248340470.1">
    <property type="nucleotide sequence ID" value="NZ_AP025592.1"/>
</dbReference>
<keyword evidence="2" id="KW-1003">Cell membrane</keyword>
<dbReference type="Pfam" id="PF04347">
    <property type="entry name" value="FliO"/>
    <property type="match status" value="1"/>
</dbReference>
<keyword evidence="4" id="KW-1133">Transmembrane helix</keyword>
<evidence type="ECO:0000256" key="2">
    <source>
        <dbReference type="ARBA" id="ARBA00022475"/>
    </source>
</evidence>
<comment type="subcellular location">
    <subcellularLocation>
        <location evidence="1">Cell membrane</location>
    </subcellularLocation>
</comment>
<gene>
    <name evidence="6" type="ORF">AMPC_20580</name>
</gene>
<organism evidence="6 7">
    <name type="scientific">Anaeromyxobacter paludicola</name>
    <dbReference type="NCBI Taxonomy" id="2918171"/>
    <lineage>
        <taxon>Bacteria</taxon>
        <taxon>Pseudomonadati</taxon>
        <taxon>Myxococcota</taxon>
        <taxon>Myxococcia</taxon>
        <taxon>Myxococcales</taxon>
        <taxon>Cystobacterineae</taxon>
        <taxon>Anaeromyxobacteraceae</taxon>
        <taxon>Anaeromyxobacter</taxon>
    </lineage>
</organism>
<evidence type="ECO:0000313" key="7">
    <source>
        <dbReference type="Proteomes" id="UP001162734"/>
    </source>
</evidence>
<accession>A0ABM7XAS2</accession>
<name>A0ABM7XAS2_9BACT</name>
<reference evidence="7" key="1">
    <citation type="journal article" date="2022" name="Int. J. Syst. Evol. Microbiol.">
        <title>Anaeromyxobacter oryzae sp. nov., Anaeromyxobacter diazotrophicus sp. nov. and Anaeromyxobacter paludicola sp. nov., isolated from paddy soils.</title>
        <authorList>
            <person name="Itoh H."/>
            <person name="Xu Z."/>
            <person name="Mise K."/>
            <person name="Masuda Y."/>
            <person name="Ushijima N."/>
            <person name="Hayakawa C."/>
            <person name="Shiratori Y."/>
            <person name="Senoo K."/>
        </authorList>
    </citation>
    <scope>NUCLEOTIDE SEQUENCE [LARGE SCALE GENOMIC DNA]</scope>
    <source>
        <strain evidence="7">Red630</strain>
    </source>
</reference>
<proteinExistence type="predicted"/>
<evidence type="ECO:0000313" key="6">
    <source>
        <dbReference type="EMBL" id="BDG08945.1"/>
    </source>
</evidence>
<dbReference type="Proteomes" id="UP001162734">
    <property type="component" value="Chromosome"/>
</dbReference>
<keyword evidence="3" id="KW-0812">Transmembrane</keyword>